<feature type="region of interest" description="Disordered" evidence="2">
    <location>
        <begin position="185"/>
        <end position="207"/>
    </location>
</feature>
<evidence type="ECO:0000313" key="4">
    <source>
        <dbReference type="EMBL" id="SVC55372.1"/>
    </source>
</evidence>
<dbReference type="PANTHER" id="PTHR43547:SF2">
    <property type="entry name" value="HYBRID SIGNAL TRANSDUCTION HISTIDINE KINASE C"/>
    <property type="match status" value="1"/>
</dbReference>
<dbReference type="PROSITE" id="PS50109">
    <property type="entry name" value="HIS_KIN"/>
    <property type="match status" value="1"/>
</dbReference>
<evidence type="ECO:0000259" key="3">
    <source>
        <dbReference type="PROSITE" id="PS50109"/>
    </source>
</evidence>
<evidence type="ECO:0000256" key="2">
    <source>
        <dbReference type="SAM" id="MobiDB-lite"/>
    </source>
</evidence>
<dbReference type="InterPro" id="IPR004358">
    <property type="entry name" value="Sig_transdc_His_kin-like_C"/>
</dbReference>
<dbReference type="SUPFAM" id="SSF55874">
    <property type="entry name" value="ATPase domain of HSP90 chaperone/DNA topoisomerase II/histidine kinase"/>
    <property type="match status" value="1"/>
</dbReference>
<name>A0A382N6G5_9ZZZZ</name>
<proteinExistence type="predicted"/>
<dbReference type="InterPro" id="IPR005467">
    <property type="entry name" value="His_kinase_dom"/>
</dbReference>
<feature type="compositionally biased region" description="Basic and acidic residues" evidence="2">
    <location>
        <begin position="185"/>
        <end position="197"/>
    </location>
</feature>
<dbReference type="SMART" id="SM00387">
    <property type="entry name" value="HATPase_c"/>
    <property type="match status" value="1"/>
</dbReference>
<feature type="domain" description="Histidine kinase" evidence="3">
    <location>
        <begin position="1"/>
        <end position="207"/>
    </location>
</feature>
<dbReference type="InterPro" id="IPR036890">
    <property type="entry name" value="HATPase_C_sf"/>
</dbReference>
<dbReference type="EMBL" id="UINC01097563">
    <property type="protein sequence ID" value="SVC55372.1"/>
    <property type="molecule type" value="Genomic_DNA"/>
</dbReference>
<protein>
    <recommendedName>
        <fullName evidence="3">Histidine kinase domain-containing protein</fullName>
    </recommendedName>
</protein>
<gene>
    <name evidence="4" type="ORF">METZ01_LOCUS308226</name>
</gene>
<dbReference type="CDD" id="cd00075">
    <property type="entry name" value="HATPase"/>
    <property type="match status" value="1"/>
</dbReference>
<feature type="non-terminal residue" evidence="4">
    <location>
        <position position="1"/>
    </location>
</feature>
<keyword evidence="1" id="KW-0597">Phosphoprotein</keyword>
<dbReference type="AlphaFoldDB" id="A0A382N6G5"/>
<accession>A0A382N6G5</accession>
<evidence type="ECO:0000256" key="1">
    <source>
        <dbReference type="ARBA" id="ARBA00022553"/>
    </source>
</evidence>
<organism evidence="4">
    <name type="scientific">marine metagenome</name>
    <dbReference type="NCBI Taxonomy" id="408172"/>
    <lineage>
        <taxon>unclassified sequences</taxon>
        <taxon>metagenomes</taxon>
        <taxon>ecological metagenomes</taxon>
    </lineage>
</organism>
<dbReference type="GO" id="GO:0000155">
    <property type="term" value="F:phosphorelay sensor kinase activity"/>
    <property type="evidence" value="ECO:0007669"/>
    <property type="project" value="TreeGrafter"/>
</dbReference>
<dbReference type="PANTHER" id="PTHR43547">
    <property type="entry name" value="TWO-COMPONENT HISTIDINE KINASE"/>
    <property type="match status" value="1"/>
</dbReference>
<dbReference type="Gene3D" id="3.30.565.10">
    <property type="entry name" value="Histidine kinase-like ATPase, C-terminal domain"/>
    <property type="match status" value="1"/>
</dbReference>
<dbReference type="PRINTS" id="PR00344">
    <property type="entry name" value="BCTRLSENSOR"/>
</dbReference>
<sequence length="207" mass="23479">ASELLETTSDQSDRKKLIEILSHDVSRIDRLITDYSQMLKDEASLSREKMKTLNLEDLIKNIVEEFNNNPAAIEKNIKFKIIREKLNGKDLQLAGIWNRLEQVFANCFANAVSFSPNNGDILVNITSNKDMILIKIKDEGPGFTEGDTEKIFRRFYSNRPKKFGEHSGLGLNIVKSIVEMHEGKIKASNRSDGKNGAEIELQLPRQS</sequence>
<dbReference type="Pfam" id="PF02518">
    <property type="entry name" value="HATPase_c"/>
    <property type="match status" value="1"/>
</dbReference>
<reference evidence="4" key="1">
    <citation type="submission" date="2018-05" db="EMBL/GenBank/DDBJ databases">
        <authorList>
            <person name="Lanie J.A."/>
            <person name="Ng W.-L."/>
            <person name="Kazmierczak K.M."/>
            <person name="Andrzejewski T.M."/>
            <person name="Davidsen T.M."/>
            <person name="Wayne K.J."/>
            <person name="Tettelin H."/>
            <person name="Glass J.I."/>
            <person name="Rusch D."/>
            <person name="Podicherti R."/>
            <person name="Tsui H.-C.T."/>
            <person name="Winkler M.E."/>
        </authorList>
    </citation>
    <scope>NUCLEOTIDE SEQUENCE</scope>
</reference>
<dbReference type="InterPro" id="IPR003594">
    <property type="entry name" value="HATPase_dom"/>
</dbReference>